<reference evidence="4 5" key="1">
    <citation type="submission" date="2016-10" db="EMBL/GenBank/DDBJ databases">
        <authorList>
            <person name="de Groot N.N."/>
        </authorList>
    </citation>
    <scope>NUCLEOTIDE SEQUENCE [LARGE SCALE GENOMIC DNA]</scope>
    <source>
        <strain evidence="5">KMM 9023,NRIC 0796,JCM 17311,KCTC 23692</strain>
    </source>
</reference>
<dbReference type="Proteomes" id="UP000199302">
    <property type="component" value="Unassembled WGS sequence"/>
</dbReference>
<dbReference type="STRING" id="871652.SAMN04515673_1177"/>
<dbReference type="Pfam" id="PF02571">
    <property type="entry name" value="CbiJ"/>
    <property type="match status" value="1"/>
</dbReference>
<dbReference type="UniPathway" id="UPA00148"/>
<evidence type="ECO:0000313" key="5">
    <source>
        <dbReference type="Proteomes" id="UP000199302"/>
    </source>
</evidence>
<gene>
    <name evidence="4" type="ORF">SAMN04515673_1177</name>
</gene>
<evidence type="ECO:0000313" key="4">
    <source>
        <dbReference type="EMBL" id="SFR19479.1"/>
    </source>
</evidence>
<evidence type="ECO:0000256" key="3">
    <source>
        <dbReference type="ARBA" id="ARBA00023002"/>
    </source>
</evidence>
<dbReference type="AlphaFoldDB" id="A0A1I6EP12"/>
<protein>
    <submittedName>
        <fullName evidence="4">Precorrin-6A reductase</fullName>
    </submittedName>
</protein>
<dbReference type="PANTHER" id="PTHR36925:SF1">
    <property type="entry name" value="COBALT-PRECORRIN-6A REDUCTASE"/>
    <property type="match status" value="1"/>
</dbReference>
<keyword evidence="2" id="KW-0169">Cobalamin biosynthesis</keyword>
<comment type="pathway">
    <text evidence="1">Cofactor biosynthesis; adenosylcobalamin biosynthesis.</text>
</comment>
<dbReference type="RefSeq" id="WP_092082525.1">
    <property type="nucleotide sequence ID" value="NZ_FOYI01000017.1"/>
</dbReference>
<keyword evidence="5" id="KW-1185">Reference proteome</keyword>
<sequence length="245" mass="26463">MTVLVIGGSGETRQLAQGLSSCGIAAVLTLSKPMSGLSTEGADCYIGRFDSLTDFEQFAQDRNVRAILDAGHPFAAGVSVCAARFARQTGRGYLRLLRPAWRAGRHDRWTEIDTPAEALSTIPQGARVFVGTGRGSLSDLEGLDRGRTVFVRVRDAEADLPGLPGARALTELPPFTVARECALLRELRIDWMVVRNAGGDGAWPKLEAARTIGISVAMLRRPEMPGPQVSTVEEAVQWARQYRSG</sequence>
<dbReference type="OrthoDB" id="5183775at2"/>
<dbReference type="InterPro" id="IPR003723">
    <property type="entry name" value="Precorrin-6x_reduct"/>
</dbReference>
<keyword evidence="3" id="KW-0560">Oxidoreductase</keyword>
<evidence type="ECO:0000256" key="2">
    <source>
        <dbReference type="ARBA" id="ARBA00022573"/>
    </source>
</evidence>
<evidence type="ECO:0000256" key="1">
    <source>
        <dbReference type="ARBA" id="ARBA00004953"/>
    </source>
</evidence>
<organism evidence="4 5">
    <name type="scientific">Poseidonocella sedimentorum</name>
    <dbReference type="NCBI Taxonomy" id="871652"/>
    <lineage>
        <taxon>Bacteria</taxon>
        <taxon>Pseudomonadati</taxon>
        <taxon>Pseudomonadota</taxon>
        <taxon>Alphaproteobacteria</taxon>
        <taxon>Rhodobacterales</taxon>
        <taxon>Roseobacteraceae</taxon>
        <taxon>Poseidonocella</taxon>
    </lineage>
</organism>
<dbReference type="PANTHER" id="PTHR36925">
    <property type="entry name" value="COBALT-PRECORRIN-6A REDUCTASE"/>
    <property type="match status" value="1"/>
</dbReference>
<proteinExistence type="predicted"/>
<name>A0A1I6EP12_9RHOB</name>
<dbReference type="PROSITE" id="PS51014">
    <property type="entry name" value="COBK_CBIJ"/>
    <property type="match status" value="1"/>
</dbReference>
<dbReference type="GO" id="GO:0016994">
    <property type="term" value="F:precorrin-6A reductase activity"/>
    <property type="evidence" value="ECO:0007669"/>
    <property type="project" value="InterPro"/>
</dbReference>
<accession>A0A1I6EP12</accession>
<dbReference type="GO" id="GO:0009236">
    <property type="term" value="P:cobalamin biosynthetic process"/>
    <property type="evidence" value="ECO:0007669"/>
    <property type="project" value="UniProtKB-UniPathway"/>
</dbReference>
<dbReference type="EMBL" id="FOYI01000017">
    <property type="protein sequence ID" value="SFR19479.1"/>
    <property type="molecule type" value="Genomic_DNA"/>
</dbReference>